<dbReference type="AlphaFoldDB" id="A0AAV4RTU9"/>
<evidence type="ECO:0000313" key="1">
    <source>
        <dbReference type="EMBL" id="GIY24817.1"/>
    </source>
</evidence>
<sequence>MGVLNVSKEKVRSTESVGSGSPIICFCPWVNFLFTNEMKSCSNSLPDGGVYMLQMAHSSTPVIVSNWLSIPQSPPVIIKRWPAHTTTGYEILMHFGKSDDRGSEHKLTVTCIRQR</sequence>
<protein>
    <submittedName>
        <fullName evidence="1">Uncharacterized protein</fullName>
    </submittedName>
</protein>
<proteinExistence type="predicted"/>
<organism evidence="1 2">
    <name type="scientific">Caerostris extrusa</name>
    <name type="common">Bark spider</name>
    <name type="synonym">Caerostris bankana</name>
    <dbReference type="NCBI Taxonomy" id="172846"/>
    <lineage>
        <taxon>Eukaryota</taxon>
        <taxon>Metazoa</taxon>
        <taxon>Ecdysozoa</taxon>
        <taxon>Arthropoda</taxon>
        <taxon>Chelicerata</taxon>
        <taxon>Arachnida</taxon>
        <taxon>Araneae</taxon>
        <taxon>Araneomorphae</taxon>
        <taxon>Entelegynae</taxon>
        <taxon>Araneoidea</taxon>
        <taxon>Araneidae</taxon>
        <taxon>Caerostris</taxon>
    </lineage>
</organism>
<comment type="caution">
    <text evidence="1">The sequence shown here is derived from an EMBL/GenBank/DDBJ whole genome shotgun (WGS) entry which is preliminary data.</text>
</comment>
<keyword evidence="2" id="KW-1185">Reference proteome</keyword>
<dbReference type="EMBL" id="BPLR01008454">
    <property type="protein sequence ID" value="GIY24817.1"/>
    <property type="molecule type" value="Genomic_DNA"/>
</dbReference>
<accession>A0AAV4RTU9</accession>
<reference evidence="1 2" key="1">
    <citation type="submission" date="2021-06" db="EMBL/GenBank/DDBJ databases">
        <title>Caerostris extrusa draft genome.</title>
        <authorList>
            <person name="Kono N."/>
            <person name="Arakawa K."/>
        </authorList>
    </citation>
    <scope>NUCLEOTIDE SEQUENCE [LARGE SCALE GENOMIC DNA]</scope>
</reference>
<dbReference type="Proteomes" id="UP001054945">
    <property type="component" value="Unassembled WGS sequence"/>
</dbReference>
<gene>
    <name evidence="1" type="ORF">CEXT_495801</name>
</gene>
<name>A0AAV4RTU9_CAEEX</name>
<evidence type="ECO:0000313" key="2">
    <source>
        <dbReference type="Proteomes" id="UP001054945"/>
    </source>
</evidence>